<keyword evidence="2" id="KW-1185">Reference proteome</keyword>
<comment type="caution">
    <text evidence="1">The sequence shown here is derived from an EMBL/GenBank/DDBJ whole genome shotgun (WGS) entry which is preliminary data.</text>
</comment>
<dbReference type="Pfam" id="PF14430">
    <property type="entry name" value="Imm1"/>
    <property type="match status" value="1"/>
</dbReference>
<evidence type="ECO:0000313" key="2">
    <source>
        <dbReference type="Proteomes" id="UP000584374"/>
    </source>
</evidence>
<reference evidence="1 2" key="1">
    <citation type="submission" date="2020-08" db="EMBL/GenBank/DDBJ databases">
        <title>Sequencing the genomes of 1000 actinobacteria strains.</title>
        <authorList>
            <person name="Klenk H.-P."/>
        </authorList>
    </citation>
    <scope>NUCLEOTIDE SEQUENCE [LARGE SCALE GENOMIC DNA]</scope>
    <source>
        <strain evidence="1 2">DSM 45584</strain>
    </source>
</reference>
<dbReference type="AlphaFoldDB" id="A0A840QGL2"/>
<gene>
    <name evidence="1" type="ORF">BJ970_007595</name>
</gene>
<protein>
    <recommendedName>
        <fullName evidence="3">Immunity protein Imm1</fullName>
    </recommendedName>
</protein>
<proteinExistence type="predicted"/>
<name>A0A840QGL2_9PSEU</name>
<accession>A0A840QGL2</accession>
<organism evidence="1 2">
    <name type="scientific">Saccharopolyspora phatthalungensis</name>
    <dbReference type="NCBI Taxonomy" id="664693"/>
    <lineage>
        <taxon>Bacteria</taxon>
        <taxon>Bacillati</taxon>
        <taxon>Actinomycetota</taxon>
        <taxon>Actinomycetes</taxon>
        <taxon>Pseudonocardiales</taxon>
        <taxon>Pseudonocardiaceae</taxon>
        <taxon>Saccharopolyspora</taxon>
    </lineage>
</organism>
<dbReference type="Proteomes" id="UP000584374">
    <property type="component" value="Unassembled WGS sequence"/>
</dbReference>
<dbReference type="RefSeq" id="WP_184733115.1">
    <property type="nucleotide sequence ID" value="NZ_JACHIW010000004.1"/>
</dbReference>
<sequence length="153" mass="16600">MTATDTTTVITVVFNADFYYARSAADVAGLVRMIVEEPPGRVCTVYAWDRPCLSFREAGGPAYPTGRLRVSTSPATGWGAINYWDHGTPDGRVVDSFNPDGDEQAPVLPLDTDGADFPASAALPLDQVREAIAEYCRTGVRPTCVQWQPGKWT</sequence>
<evidence type="ECO:0008006" key="3">
    <source>
        <dbReference type="Google" id="ProtNLM"/>
    </source>
</evidence>
<dbReference type="InterPro" id="IPR025680">
    <property type="entry name" value="DddI"/>
</dbReference>
<evidence type="ECO:0000313" key="1">
    <source>
        <dbReference type="EMBL" id="MBB5159994.1"/>
    </source>
</evidence>
<dbReference type="EMBL" id="JACHIW010000004">
    <property type="protein sequence ID" value="MBB5159994.1"/>
    <property type="molecule type" value="Genomic_DNA"/>
</dbReference>